<sequence>MQNNEENLKYSAQQSSTPSVLVKTYGDIYFNTQNTESAVKFFEELGILPKIRSCSKCKSPMRKTKDNSRACGHSTTIRSETWLARSKLSLVQIAKIMFCWSHKLPQKFAALESDVSEEKIVEIDESKFGKLSVPNRTKKTLMKILEEYIKIGTIIYSDCWAAYQTNEFEKYNPETGVHTNTIESSWRAVKSSLPRYGIVKDLYDTYFLEYM</sequence>
<accession>A0ACA9KPN1</accession>
<evidence type="ECO:0000313" key="1">
    <source>
        <dbReference type="EMBL" id="CAG8482656.1"/>
    </source>
</evidence>
<keyword evidence="2" id="KW-1185">Reference proteome</keyword>
<proteinExistence type="predicted"/>
<dbReference type="EMBL" id="CAJVPM010002241">
    <property type="protein sequence ID" value="CAG8482656.1"/>
    <property type="molecule type" value="Genomic_DNA"/>
</dbReference>
<reference evidence="1" key="1">
    <citation type="submission" date="2021-06" db="EMBL/GenBank/DDBJ databases">
        <authorList>
            <person name="Kallberg Y."/>
            <person name="Tangrot J."/>
            <person name="Rosling A."/>
        </authorList>
    </citation>
    <scope>NUCLEOTIDE SEQUENCE</scope>
    <source>
        <strain evidence="1">AU212A</strain>
    </source>
</reference>
<protein>
    <submittedName>
        <fullName evidence="1">5470_t:CDS:1</fullName>
    </submittedName>
</protein>
<organism evidence="1 2">
    <name type="scientific">Scutellospora calospora</name>
    <dbReference type="NCBI Taxonomy" id="85575"/>
    <lineage>
        <taxon>Eukaryota</taxon>
        <taxon>Fungi</taxon>
        <taxon>Fungi incertae sedis</taxon>
        <taxon>Mucoromycota</taxon>
        <taxon>Glomeromycotina</taxon>
        <taxon>Glomeromycetes</taxon>
        <taxon>Diversisporales</taxon>
        <taxon>Gigasporaceae</taxon>
        <taxon>Scutellospora</taxon>
    </lineage>
</organism>
<name>A0ACA9KPN1_9GLOM</name>
<dbReference type="Proteomes" id="UP000789860">
    <property type="component" value="Unassembled WGS sequence"/>
</dbReference>
<comment type="caution">
    <text evidence="1">The sequence shown here is derived from an EMBL/GenBank/DDBJ whole genome shotgun (WGS) entry which is preliminary data.</text>
</comment>
<gene>
    <name evidence="1" type="ORF">SCALOS_LOCUS2486</name>
</gene>
<evidence type="ECO:0000313" key="2">
    <source>
        <dbReference type="Proteomes" id="UP000789860"/>
    </source>
</evidence>